<feature type="non-terminal residue" evidence="1">
    <location>
        <position position="54"/>
    </location>
</feature>
<gene>
    <name evidence="1" type="ORF">HAX54_022117</name>
</gene>
<evidence type="ECO:0000313" key="2">
    <source>
        <dbReference type="Proteomes" id="UP000823775"/>
    </source>
</evidence>
<comment type="caution">
    <text evidence="1">The sequence shown here is derived from an EMBL/GenBank/DDBJ whole genome shotgun (WGS) entry which is preliminary data.</text>
</comment>
<dbReference type="EMBL" id="JACEIK010000266">
    <property type="protein sequence ID" value="MCD7453781.1"/>
    <property type="molecule type" value="Genomic_DNA"/>
</dbReference>
<proteinExistence type="predicted"/>
<keyword evidence="2" id="KW-1185">Reference proteome</keyword>
<protein>
    <submittedName>
        <fullName evidence="1">Uncharacterized protein</fullName>
    </submittedName>
</protein>
<evidence type="ECO:0000313" key="1">
    <source>
        <dbReference type="EMBL" id="MCD7453781.1"/>
    </source>
</evidence>
<dbReference type="Proteomes" id="UP000823775">
    <property type="component" value="Unassembled WGS sequence"/>
</dbReference>
<organism evidence="1 2">
    <name type="scientific">Datura stramonium</name>
    <name type="common">Jimsonweed</name>
    <name type="synonym">Common thornapple</name>
    <dbReference type="NCBI Taxonomy" id="4076"/>
    <lineage>
        <taxon>Eukaryota</taxon>
        <taxon>Viridiplantae</taxon>
        <taxon>Streptophyta</taxon>
        <taxon>Embryophyta</taxon>
        <taxon>Tracheophyta</taxon>
        <taxon>Spermatophyta</taxon>
        <taxon>Magnoliopsida</taxon>
        <taxon>eudicotyledons</taxon>
        <taxon>Gunneridae</taxon>
        <taxon>Pentapetalae</taxon>
        <taxon>asterids</taxon>
        <taxon>lamiids</taxon>
        <taxon>Solanales</taxon>
        <taxon>Solanaceae</taxon>
        <taxon>Solanoideae</taxon>
        <taxon>Datureae</taxon>
        <taxon>Datura</taxon>
    </lineage>
</organism>
<name>A0ABS8S3S8_DATST</name>
<accession>A0ABS8S3S8</accession>
<sequence>MVILPLKCRKEKSQWDHLNCKSADSLNSFIEEEKFVHVLELMEAYPMKRYMLLQ</sequence>
<reference evidence="1 2" key="1">
    <citation type="journal article" date="2021" name="BMC Genomics">
        <title>Datura genome reveals duplications of psychoactive alkaloid biosynthetic genes and high mutation rate following tissue culture.</title>
        <authorList>
            <person name="Rajewski A."/>
            <person name="Carter-House D."/>
            <person name="Stajich J."/>
            <person name="Litt A."/>
        </authorList>
    </citation>
    <scope>NUCLEOTIDE SEQUENCE [LARGE SCALE GENOMIC DNA]</scope>
    <source>
        <strain evidence="1">AR-01</strain>
    </source>
</reference>